<organism evidence="1 2">
    <name type="scientific">Desulfonema magnum</name>
    <dbReference type="NCBI Taxonomy" id="45655"/>
    <lineage>
        <taxon>Bacteria</taxon>
        <taxon>Pseudomonadati</taxon>
        <taxon>Thermodesulfobacteriota</taxon>
        <taxon>Desulfobacteria</taxon>
        <taxon>Desulfobacterales</taxon>
        <taxon>Desulfococcaceae</taxon>
        <taxon>Desulfonema</taxon>
    </lineage>
</organism>
<dbReference type="AlphaFoldDB" id="A0A975BYB8"/>
<proteinExistence type="predicted"/>
<dbReference type="EMBL" id="CP061800">
    <property type="protein sequence ID" value="QTA93400.1"/>
    <property type="molecule type" value="Genomic_DNA"/>
</dbReference>
<protein>
    <submittedName>
        <fullName evidence="1">Uncharacterized protein</fullName>
    </submittedName>
</protein>
<sequence length="80" mass="8901">MSEYDSPEVIGDPPSSHRVRLPAAFLHIRESQGLSPFSGRNFEGLPSSCVLLFIHATPCGHRQPIRNLARSKLKQALQCF</sequence>
<name>A0A975BYB8_9BACT</name>
<evidence type="ECO:0000313" key="1">
    <source>
        <dbReference type="EMBL" id="QTA93400.1"/>
    </source>
</evidence>
<dbReference type="Proteomes" id="UP000663722">
    <property type="component" value="Chromosome"/>
</dbReference>
<evidence type="ECO:0000313" key="2">
    <source>
        <dbReference type="Proteomes" id="UP000663722"/>
    </source>
</evidence>
<dbReference type="KEGG" id="dmm:dnm_095000"/>
<keyword evidence="2" id="KW-1185">Reference proteome</keyword>
<gene>
    <name evidence="1" type="ORF">dnm_095000</name>
</gene>
<reference evidence="1" key="1">
    <citation type="journal article" date="2021" name="Microb. Physiol.">
        <title>Proteogenomic Insights into the Physiology of Marine, Sulfate-Reducing, Filamentous Desulfonema limicola and Desulfonema magnum.</title>
        <authorList>
            <person name="Schnaars V."/>
            <person name="Wohlbrand L."/>
            <person name="Scheve S."/>
            <person name="Hinrichs C."/>
            <person name="Reinhardt R."/>
            <person name="Rabus R."/>
        </authorList>
    </citation>
    <scope>NUCLEOTIDE SEQUENCE</scope>
    <source>
        <strain evidence="1">4be13</strain>
    </source>
</reference>
<accession>A0A975BYB8</accession>